<proteinExistence type="predicted"/>
<comment type="caution">
    <text evidence="2">The sequence shown here is derived from an EMBL/GenBank/DDBJ whole genome shotgun (WGS) entry which is preliminary data.</text>
</comment>
<evidence type="ECO:0008006" key="4">
    <source>
        <dbReference type="Google" id="ProtNLM"/>
    </source>
</evidence>
<name>A0ABQ0A565_9GAMM</name>
<dbReference type="EMBL" id="BAABWN010000002">
    <property type="protein sequence ID" value="GAA6166799.1"/>
    <property type="molecule type" value="Genomic_DNA"/>
</dbReference>
<reference evidence="2 3" key="1">
    <citation type="submission" date="2024-04" db="EMBL/GenBank/DDBJ databases">
        <title>Draft genome sequence of Sessilibacter corallicola NBRC 116591.</title>
        <authorList>
            <person name="Miyakawa T."/>
            <person name="Kusuya Y."/>
            <person name="Miura T."/>
        </authorList>
    </citation>
    <scope>NUCLEOTIDE SEQUENCE [LARGE SCALE GENOMIC DNA]</scope>
    <source>
        <strain evidence="2 3">KU-00831-HH</strain>
    </source>
</reference>
<feature type="chain" id="PRO_5046690250" description="ZP domain-containing protein" evidence="1">
    <location>
        <begin position="19"/>
        <end position="175"/>
    </location>
</feature>
<keyword evidence="3" id="KW-1185">Reference proteome</keyword>
<evidence type="ECO:0000256" key="1">
    <source>
        <dbReference type="SAM" id="SignalP"/>
    </source>
</evidence>
<sequence>MKNITFVLMMLVAFIANAADPAPVPVDGIFSNPVHSCNVYEPTFDFDVNIENNNFSIYPHTGSVRFRCYITIDNNLIFSSVGMQIHSIPKPPYSSFDAAPNCRYVADYNQPYVDTRANDVVSMEKRRSVSYGNYDHIEIDNPRVGAKIRSVVLDCSVSAIAAERLTVFGVYISYL</sequence>
<feature type="signal peptide" evidence="1">
    <location>
        <begin position="1"/>
        <end position="18"/>
    </location>
</feature>
<evidence type="ECO:0000313" key="2">
    <source>
        <dbReference type="EMBL" id="GAA6166799.1"/>
    </source>
</evidence>
<keyword evidence="1" id="KW-0732">Signal</keyword>
<organism evidence="2 3">
    <name type="scientific">Sessilibacter corallicola</name>
    <dbReference type="NCBI Taxonomy" id="2904075"/>
    <lineage>
        <taxon>Bacteria</taxon>
        <taxon>Pseudomonadati</taxon>
        <taxon>Pseudomonadota</taxon>
        <taxon>Gammaproteobacteria</taxon>
        <taxon>Cellvibrionales</taxon>
        <taxon>Cellvibrionaceae</taxon>
        <taxon>Sessilibacter</taxon>
    </lineage>
</organism>
<accession>A0ABQ0A565</accession>
<protein>
    <recommendedName>
        <fullName evidence="4">ZP domain-containing protein</fullName>
    </recommendedName>
</protein>
<evidence type="ECO:0000313" key="3">
    <source>
        <dbReference type="Proteomes" id="UP001465153"/>
    </source>
</evidence>
<dbReference type="Proteomes" id="UP001465153">
    <property type="component" value="Unassembled WGS sequence"/>
</dbReference>
<gene>
    <name evidence="2" type="ORF">NBRC116591_06090</name>
</gene>